<evidence type="ECO:0008006" key="4">
    <source>
        <dbReference type="Google" id="ProtNLM"/>
    </source>
</evidence>
<dbReference type="Proteomes" id="UP000063953">
    <property type="component" value="Chromosome"/>
</dbReference>
<dbReference type="Pfam" id="PF05137">
    <property type="entry name" value="PilN"/>
    <property type="match status" value="1"/>
</dbReference>
<dbReference type="AlphaFoldDB" id="A0A0K1XDW7"/>
<dbReference type="GO" id="GO:0043683">
    <property type="term" value="P:type IV pilus assembly"/>
    <property type="evidence" value="ECO:0007669"/>
    <property type="project" value="TreeGrafter"/>
</dbReference>
<sequence>MINLNLLPWREQQREKKNKLFFLKLIVSVLIGLVLTYCLSQYYAGKRDKQYIRNKYINEEIIILNKKSEELRALKESKNTLIERLLVIQELQKRKFVLGKLFEQLISALPEGVYFKEVLLRDQYLTINGIAISNDLVSVFMRNLDDSNELFYPELDNLVITRIEDLGRVYLFKVAARQQMSPVGFSQ</sequence>
<accession>A0A0K1XDW7</accession>
<dbReference type="RefSeq" id="WP_053100538.1">
    <property type="nucleotide sequence ID" value="NZ_CP012363.1"/>
</dbReference>
<keyword evidence="1" id="KW-1133">Transmembrane helix</keyword>
<keyword evidence="3" id="KW-1185">Reference proteome</keyword>
<organism evidence="2 3">
    <name type="scientific">Thiopseudomonas alkaliphila</name>
    <dbReference type="NCBI Taxonomy" id="1697053"/>
    <lineage>
        <taxon>Bacteria</taxon>
        <taxon>Pseudomonadati</taxon>
        <taxon>Pseudomonadota</taxon>
        <taxon>Gammaproteobacteria</taxon>
        <taxon>Pseudomonadales</taxon>
        <taxon>Pseudomonadaceae</taxon>
        <taxon>Thiopseudomonas</taxon>
    </lineage>
</organism>
<proteinExistence type="predicted"/>
<dbReference type="PANTHER" id="PTHR40278">
    <property type="entry name" value="DNA UTILIZATION PROTEIN HOFN"/>
    <property type="match status" value="1"/>
</dbReference>
<dbReference type="EMBL" id="CP012365">
    <property type="protein sequence ID" value="AKX59362.1"/>
    <property type="molecule type" value="Genomic_DNA"/>
</dbReference>
<feature type="transmembrane region" description="Helical" evidence="1">
    <location>
        <begin position="21"/>
        <end position="44"/>
    </location>
</feature>
<dbReference type="InterPro" id="IPR007813">
    <property type="entry name" value="PilN"/>
</dbReference>
<dbReference type="InterPro" id="IPR052534">
    <property type="entry name" value="Extracell_DNA_Util/SecSys_Comp"/>
</dbReference>
<evidence type="ECO:0000256" key="1">
    <source>
        <dbReference type="SAM" id="Phobius"/>
    </source>
</evidence>
<keyword evidence="1" id="KW-0472">Membrane</keyword>
<reference evidence="2 3" key="1">
    <citation type="journal article" date="2015" name="Genome Announc.">
        <title>Genome Sequences of Oblitimonas alkaliphila gen. nov. sp. nov. (Proposed), a Novel Bacterium of the Pseudomonadaceae Family.</title>
        <authorList>
            <person name="Lauer A.C."/>
            <person name="Nicholson A.C."/>
            <person name="Humrighouse B.W."/>
            <person name="Emery B."/>
            <person name="Drobish A."/>
            <person name="Juieng P."/>
            <person name="Loparev V."/>
            <person name="McQuiston J.R."/>
        </authorList>
    </citation>
    <scope>NUCLEOTIDE SEQUENCE [LARGE SCALE GENOMIC DNA]</scope>
    <source>
        <strain evidence="2 3">E5571</strain>
    </source>
</reference>
<dbReference type="PATRIC" id="fig|1698447.3.peg.1608"/>
<dbReference type="GO" id="GO:0043107">
    <property type="term" value="P:type IV pilus-dependent motility"/>
    <property type="evidence" value="ECO:0007669"/>
    <property type="project" value="TreeGrafter"/>
</dbReference>
<keyword evidence="1" id="KW-0812">Transmembrane</keyword>
<evidence type="ECO:0000313" key="3">
    <source>
        <dbReference type="Proteomes" id="UP000063953"/>
    </source>
</evidence>
<protein>
    <recommendedName>
        <fullName evidence="4">Type IV pilus assembly protein PilN</fullName>
    </recommendedName>
</protein>
<dbReference type="PANTHER" id="PTHR40278:SF2">
    <property type="entry name" value="TYPE IV PILUS INNER MEMBRANE COMPONENT PILN"/>
    <property type="match status" value="1"/>
</dbReference>
<evidence type="ECO:0000313" key="2">
    <source>
        <dbReference type="EMBL" id="AKX59362.1"/>
    </source>
</evidence>
<gene>
    <name evidence="2" type="ORF">AKN88_04980</name>
</gene>
<name>A0A0K1XDW7_9GAMM</name>